<sequence length="360" mass="40121">MALSATIQPGPPSTSIQRSLGMSGKDFYVFRSSNERPNTQFIMQPLEHGLGGKEFPALIPYLNSGRKTVIHCRTIADVFRVFVYLWKAQPEGADRLKRVQMYHSLRSFDDNSEILRLLEEDPRCQVVIATIAFANGLNVKSLLDSLSLGFPETVDQMWQEKGRVGRNPDTAARGVVFFQPSVLADAEKQIAGLDAPPAAPQINPKTGKPRCKKKIKPMEHAKALLLIEKRCYIAAINRIYQNPPMETSTLDCIATKRRLPCSLCAARREISLTFPPSPLPSGITLPPFTPSVAMQEPLSAAQKKLKLTKKERGIAAASLATFGETIFFLPRLHFHHHTRPSSVSELHNPRYCDKLMDFCA</sequence>
<comment type="similarity">
    <text evidence="1">Belongs to the helicase family. RecQ subfamily.</text>
</comment>
<gene>
    <name evidence="5" type="ORF">B0H17DRAFT_1201206</name>
</gene>
<dbReference type="GO" id="GO:0005634">
    <property type="term" value="C:nucleus"/>
    <property type="evidence" value="ECO:0007669"/>
    <property type="project" value="TreeGrafter"/>
</dbReference>
<dbReference type="GO" id="GO:0009378">
    <property type="term" value="F:four-way junction helicase activity"/>
    <property type="evidence" value="ECO:0007669"/>
    <property type="project" value="TreeGrafter"/>
</dbReference>
<dbReference type="GO" id="GO:0000724">
    <property type="term" value="P:double-strand break repair via homologous recombination"/>
    <property type="evidence" value="ECO:0007669"/>
    <property type="project" value="TreeGrafter"/>
</dbReference>
<dbReference type="EMBL" id="JARKIE010000059">
    <property type="protein sequence ID" value="KAJ7691360.1"/>
    <property type="molecule type" value="Genomic_DNA"/>
</dbReference>
<dbReference type="AlphaFoldDB" id="A0AAD7GEY9"/>
<dbReference type="GO" id="GO:0043138">
    <property type="term" value="F:3'-5' DNA helicase activity"/>
    <property type="evidence" value="ECO:0007669"/>
    <property type="project" value="UniProtKB-EC"/>
</dbReference>
<organism evidence="5 6">
    <name type="scientific">Mycena rosella</name>
    <name type="common">Pink bonnet</name>
    <name type="synonym">Agaricus rosellus</name>
    <dbReference type="NCBI Taxonomy" id="1033263"/>
    <lineage>
        <taxon>Eukaryota</taxon>
        <taxon>Fungi</taxon>
        <taxon>Dikarya</taxon>
        <taxon>Basidiomycota</taxon>
        <taxon>Agaricomycotina</taxon>
        <taxon>Agaricomycetes</taxon>
        <taxon>Agaricomycetidae</taxon>
        <taxon>Agaricales</taxon>
        <taxon>Marasmiineae</taxon>
        <taxon>Mycenaceae</taxon>
        <taxon>Mycena</taxon>
    </lineage>
</organism>
<evidence type="ECO:0000256" key="2">
    <source>
        <dbReference type="ARBA" id="ARBA00034617"/>
    </source>
</evidence>
<comment type="caution">
    <text evidence="5">The sequence shown here is derived from an EMBL/GenBank/DDBJ whole genome shotgun (WGS) entry which is preliminary data.</text>
</comment>
<name>A0AAD7GEY9_MYCRO</name>
<evidence type="ECO:0000259" key="4">
    <source>
        <dbReference type="PROSITE" id="PS51194"/>
    </source>
</evidence>
<dbReference type="GO" id="GO:0005737">
    <property type="term" value="C:cytoplasm"/>
    <property type="evidence" value="ECO:0007669"/>
    <property type="project" value="TreeGrafter"/>
</dbReference>
<protein>
    <recommendedName>
        <fullName evidence="3">DNA 3'-5' helicase</fullName>
        <ecNumber evidence="3">5.6.2.4</ecNumber>
    </recommendedName>
</protein>
<proteinExistence type="inferred from homology"/>
<dbReference type="GO" id="GO:0005694">
    <property type="term" value="C:chromosome"/>
    <property type="evidence" value="ECO:0007669"/>
    <property type="project" value="TreeGrafter"/>
</dbReference>
<evidence type="ECO:0000256" key="3">
    <source>
        <dbReference type="ARBA" id="ARBA00034808"/>
    </source>
</evidence>
<dbReference type="InterPro" id="IPR027417">
    <property type="entry name" value="P-loop_NTPase"/>
</dbReference>
<dbReference type="PROSITE" id="PS51194">
    <property type="entry name" value="HELICASE_CTER"/>
    <property type="match status" value="1"/>
</dbReference>
<evidence type="ECO:0000313" key="5">
    <source>
        <dbReference type="EMBL" id="KAJ7691360.1"/>
    </source>
</evidence>
<evidence type="ECO:0000313" key="6">
    <source>
        <dbReference type="Proteomes" id="UP001221757"/>
    </source>
</evidence>
<accession>A0AAD7GEY9</accession>
<evidence type="ECO:0000256" key="1">
    <source>
        <dbReference type="ARBA" id="ARBA00005446"/>
    </source>
</evidence>
<keyword evidence="6" id="KW-1185">Reference proteome</keyword>
<reference evidence="5" key="1">
    <citation type="submission" date="2023-03" db="EMBL/GenBank/DDBJ databases">
        <title>Massive genome expansion in bonnet fungi (Mycena s.s.) driven by repeated elements and novel gene families across ecological guilds.</title>
        <authorList>
            <consortium name="Lawrence Berkeley National Laboratory"/>
            <person name="Harder C.B."/>
            <person name="Miyauchi S."/>
            <person name="Viragh M."/>
            <person name="Kuo A."/>
            <person name="Thoen E."/>
            <person name="Andreopoulos B."/>
            <person name="Lu D."/>
            <person name="Skrede I."/>
            <person name="Drula E."/>
            <person name="Henrissat B."/>
            <person name="Morin E."/>
            <person name="Kohler A."/>
            <person name="Barry K."/>
            <person name="LaButti K."/>
            <person name="Morin E."/>
            <person name="Salamov A."/>
            <person name="Lipzen A."/>
            <person name="Mereny Z."/>
            <person name="Hegedus B."/>
            <person name="Baldrian P."/>
            <person name="Stursova M."/>
            <person name="Weitz H."/>
            <person name="Taylor A."/>
            <person name="Grigoriev I.V."/>
            <person name="Nagy L.G."/>
            <person name="Martin F."/>
            <person name="Kauserud H."/>
        </authorList>
    </citation>
    <scope>NUCLEOTIDE SEQUENCE</scope>
    <source>
        <strain evidence="5">CBHHK067</strain>
    </source>
</reference>
<feature type="domain" description="Helicase C-terminal" evidence="4">
    <location>
        <begin position="54"/>
        <end position="219"/>
    </location>
</feature>
<dbReference type="Pfam" id="PF00271">
    <property type="entry name" value="Helicase_C"/>
    <property type="match status" value="1"/>
</dbReference>
<comment type="catalytic activity">
    <reaction evidence="2">
        <text>Couples ATP hydrolysis with the unwinding of duplex DNA by translocating in the 3'-5' direction.</text>
        <dbReference type="EC" id="5.6.2.4"/>
    </reaction>
</comment>
<dbReference type="Gene3D" id="3.40.50.300">
    <property type="entry name" value="P-loop containing nucleotide triphosphate hydrolases"/>
    <property type="match status" value="1"/>
</dbReference>
<dbReference type="SUPFAM" id="SSF52540">
    <property type="entry name" value="P-loop containing nucleoside triphosphate hydrolases"/>
    <property type="match status" value="1"/>
</dbReference>
<dbReference type="Proteomes" id="UP001221757">
    <property type="component" value="Unassembled WGS sequence"/>
</dbReference>
<dbReference type="PANTHER" id="PTHR13710">
    <property type="entry name" value="DNA HELICASE RECQ FAMILY MEMBER"/>
    <property type="match status" value="1"/>
</dbReference>
<dbReference type="EC" id="5.6.2.4" evidence="3"/>
<dbReference type="PANTHER" id="PTHR13710:SF120">
    <property type="entry name" value="BIFUNCTIONAL 3'-5' EXONUCLEASE_ATP-DEPENDENT HELICASE WRN"/>
    <property type="match status" value="1"/>
</dbReference>
<dbReference type="InterPro" id="IPR001650">
    <property type="entry name" value="Helicase_C-like"/>
</dbReference>